<evidence type="ECO:0000259" key="3">
    <source>
        <dbReference type="Pfam" id="PF13458"/>
    </source>
</evidence>
<organism evidence="4 5">
    <name type="scientific">Thalassotalea castellviae</name>
    <dbReference type="NCBI Taxonomy" id="3075612"/>
    <lineage>
        <taxon>Bacteria</taxon>
        <taxon>Pseudomonadati</taxon>
        <taxon>Pseudomonadota</taxon>
        <taxon>Gammaproteobacteria</taxon>
        <taxon>Alteromonadales</taxon>
        <taxon>Colwelliaceae</taxon>
        <taxon>Thalassotalea</taxon>
    </lineage>
</organism>
<dbReference type="SUPFAM" id="SSF53822">
    <property type="entry name" value="Periplasmic binding protein-like I"/>
    <property type="match status" value="1"/>
</dbReference>
<protein>
    <submittedName>
        <fullName evidence="4">ABC transporter substrate-binding protein</fullName>
    </submittedName>
</protein>
<dbReference type="Proteomes" id="UP001266357">
    <property type="component" value="Unassembled WGS sequence"/>
</dbReference>
<sequence>MPFSGAEFLRKPVIKNIFHLRASYYQETEQQIHFLVDEKGMTNIGLMIQADEFGISVEKGYLMALKNRGIKPTVTTRYRRNTNDIKLALSILKAKNVQVVAFVGTYEPFAQLINSAYQQDFTPFFTSVSFISSRDLFQRIKQPSNVLVTEVMLDPANCNEAICLQFMDDMKAQGIKTVDQILFEGYLNAFVFVEVAKQCGESLSQSCFLEKLTNFTYQDKGLTIEFSENDHQGLSSIFLNFFQFDK</sequence>
<comment type="similarity">
    <text evidence="1">Belongs to the leucine-binding protein family.</text>
</comment>
<dbReference type="InterPro" id="IPR028082">
    <property type="entry name" value="Peripla_BP_I"/>
</dbReference>
<keyword evidence="2" id="KW-0732">Signal</keyword>
<dbReference type="Gene3D" id="3.40.50.2300">
    <property type="match status" value="1"/>
</dbReference>
<dbReference type="InterPro" id="IPR028081">
    <property type="entry name" value="Leu-bd"/>
</dbReference>
<keyword evidence="5" id="KW-1185">Reference proteome</keyword>
<evidence type="ECO:0000313" key="5">
    <source>
        <dbReference type="Proteomes" id="UP001266357"/>
    </source>
</evidence>
<proteinExistence type="inferred from homology"/>
<dbReference type="PANTHER" id="PTHR47235:SF1">
    <property type="entry name" value="BLR6548 PROTEIN"/>
    <property type="match status" value="1"/>
</dbReference>
<comment type="caution">
    <text evidence="4">The sequence shown here is derived from an EMBL/GenBank/DDBJ whole genome shotgun (WGS) entry which is preliminary data.</text>
</comment>
<evidence type="ECO:0000256" key="1">
    <source>
        <dbReference type="ARBA" id="ARBA00010062"/>
    </source>
</evidence>
<dbReference type="RefSeq" id="WP_311579183.1">
    <property type="nucleotide sequence ID" value="NZ_JAVRIF010000003.1"/>
</dbReference>
<gene>
    <name evidence="4" type="ORF">RM573_06735</name>
</gene>
<accession>A0ABU3A089</accession>
<feature type="domain" description="Leucine-binding protein" evidence="3">
    <location>
        <begin position="10"/>
        <end position="237"/>
    </location>
</feature>
<dbReference type="EMBL" id="JAVRIF010000003">
    <property type="protein sequence ID" value="MDT0603288.1"/>
    <property type="molecule type" value="Genomic_DNA"/>
</dbReference>
<dbReference type="Pfam" id="PF13458">
    <property type="entry name" value="Peripla_BP_6"/>
    <property type="match status" value="1"/>
</dbReference>
<evidence type="ECO:0000256" key="2">
    <source>
        <dbReference type="ARBA" id="ARBA00022729"/>
    </source>
</evidence>
<reference evidence="4 5" key="1">
    <citation type="submission" date="2023-09" db="EMBL/GenBank/DDBJ databases">
        <authorList>
            <person name="Rey-Velasco X."/>
        </authorList>
    </citation>
    <scope>NUCLEOTIDE SEQUENCE [LARGE SCALE GENOMIC DNA]</scope>
    <source>
        <strain evidence="4 5">W431</strain>
    </source>
</reference>
<dbReference type="PANTHER" id="PTHR47235">
    <property type="entry name" value="BLR6548 PROTEIN"/>
    <property type="match status" value="1"/>
</dbReference>
<evidence type="ECO:0000313" key="4">
    <source>
        <dbReference type="EMBL" id="MDT0603288.1"/>
    </source>
</evidence>
<name>A0ABU3A089_9GAMM</name>